<evidence type="ECO:0000256" key="6">
    <source>
        <dbReference type="PROSITE-ProRule" id="PRU00104"/>
    </source>
</evidence>
<dbReference type="AlphaFoldDB" id="A0A8H7Y523"/>
<dbReference type="PROSITE" id="PS50020">
    <property type="entry name" value="WW_DOMAIN_2"/>
    <property type="match status" value="3"/>
</dbReference>
<dbReference type="SMART" id="SM00456">
    <property type="entry name" value="WW"/>
    <property type="match status" value="3"/>
</dbReference>
<proteinExistence type="predicted"/>
<gene>
    <name evidence="10" type="ORF">JR316_002477</name>
</gene>
<organism evidence="10">
    <name type="scientific">Psilocybe cubensis</name>
    <name type="common">Psychedelic mushroom</name>
    <name type="synonym">Stropharia cubensis</name>
    <dbReference type="NCBI Taxonomy" id="181762"/>
    <lineage>
        <taxon>Eukaryota</taxon>
        <taxon>Fungi</taxon>
        <taxon>Dikarya</taxon>
        <taxon>Basidiomycota</taxon>
        <taxon>Agaricomycotina</taxon>
        <taxon>Agaricomycetes</taxon>
        <taxon>Agaricomycetidae</taxon>
        <taxon>Agaricales</taxon>
        <taxon>Agaricineae</taxon>
        <taxon>Strophariaceae</taxon>
        <taxon>Psilocybe</taxon>
    </lineage>
</organism>
<feature type="domain" description="WW" evidence="8">
    <location>
        <begin position="89"/>
        <end position="122"/>
    </location>
</feature>
<comment type="caution">
    <text evidence="6">Lacks conserved residue(s) required for the propagation of feature annotation.</text>
</comment>
<dbReference type="GO" id="GO:0004842">
    <property type="term" value="F:ubiquitin-protein transferase activity"/>
    <property type="evidence" value="ECO:0007669"/>
    <property type="project" value="InterPro"/>
</dbReference>
<dbReference type="InterPro" id="IPR035983">
    <property type="entry name" value="Hect_E3_ubiquitin_ligase"/>
</dbReference>
<accession>A0A8H7Y523</accession>
<comment type="caution">
    <text evidence="10">The sequence shown here is derived from an EMBL/GenBank/DDBJ whole genome shotgun (WGS) entry which is preliminary data.</text>
</comment>
<dbReference type="OrthoDB" id="3045089at2759"/>
<evidence type="ECO:0000256" key="4">
    <source>
        <dbReference type="ARBA" id="ARBA00022786"/>
    </source>
</evidence>
<dbReference type="Gene3D" id="3.30.2410.10">
    <property type="entry name" value="Hect, E3 ligase catalytic domain"/>
    <property type="match status" value="1"/>
</dbReference>
<evidence type="ECO:0008006" key="11">
    <source>
        <dbReference type="Google" id="ProtNLM"/>
    </source>
</evidence>
<feature type="region of interest" description="Disordered" evidence="7">
    <location>
        <begin position="44"/>
        <end position="72"/>
    </location>
</feature>
<keyword evidence="3" id="KW-0963">Cytoplasm</keyword>
<dbReference type="CDD" id="cd00201">
    <property type="entry name" value="WW"/>
    <property type="match status" value="3"/>
</dbReference>
<dbReference type="SUPFAM" id="SSF56204">
    <property type="entry name" value="Hect, E3 ligase catalytic domain"/>
    <property type="match status" value="1"/>
</dbReference>
<feature type="domain" description="WW" evidence="8">
    <location>
        <begin position="134"/>
        <end position="167"/>
    </location>
</feature>
<dbReference type="EMBL" id="JAFIQS010000002">
    <property type="protein sequence ID" value="KAG5172972.1"/>
    <property type="molecule type" value="Genomic_DNA"/>
</dbReference>
<dbReference type="PANTHER" id="PTHR17616">
    <property type="entry name" value="YES-ASSOCIATED PROTEIN YAP1 FAMILY MEMBER"/>
    <property type="match status" value="1"/>
</dbReference>
<reference evidence="10" key="1">
    <citation type="submission" date="2021-02" db="EMBL/GenBank/DDBJ databases">
        <title>Psilocybe cubensis genome.</title>
        <authorList>
            <person name="Mckernan K.J."/>
            <person name="Crawford S."/>
            <person name="Trippe A."/>
            <person name="Kane L.T."/>
            <person name="Mclaughlin S."/>
        </authorList>
    </citation>
    <scope>NUCLEOTIDE SEQUENCE [LARGE SCALE GENOMIC DNA]</scope>
    <source>
        <strain evidence="10">MGC-MH-2018</strain>
    </source>
</reference>
<evidence type="ECO:0000259" key="8">
    <source>
        <dbReference type="PROSITE" id="PS50020"/>
    </source>
</evidence>
<dbReference type="Gene3D" id="2.20.70.10">
    <property type="match status" value="2"/>
</dbReference>
<dbReference type="UniPathway" id="UPA00143"/>
<dbReference type="InterPro" id="IPR036020">
    <property type="entry name" value="WW_dom_sf"/>
</dbReference>
<dbReference type="GO" id="GO:0003713">
    <property type="term" value="F:transcription coactivator activity"/>
    <property type="evidence" value="ECO:0007669"/>
    <property type="project" value="TreeGrafter"/>
</dbReference>
<evidence type="ECO:0000256" key="5">
    <source>
        <dbReference type="ARBA" id="ARBA00023242"/>
    </source>
</evidence>
<keyword evidence="5" id="KW-0539">Nucleus</keyword>
<dbReference type="InterPro" id="IPR000569">
    <property type="entry name" value="HECT_dom"/>
</dbReference>
<dbReference type="Pfam" id="PF00632">
    <property type="entry name" value="HECT"/>
    <property type="match status" value="1"/>
</dbReference>
<evidence type="ECO:0000256" key="3">
    <source>
        <dbReference type="ARBA" id="ARBA00022490"/>
    </source>
</evidence>
<dbReference type="Gene3D" id="3.90.1750.10">
    <property type="entry name" value="Hect, E3 ligase catalytic domains"/>
    <property type="match status" value="1"/>
</dbReference>
<evidence type="ECO:0000313" key="10">
    <source>
        <dbReference type="EMBL" id="KAG5172972.1"/>
    </source>
</evidence>
<protein>
    <recommendedName>
        <fullName evidence="11">HECT-type E3 ubiquitin transferase</fullName>
    </recommendedName>
</protein>
<dbReference type="InterPro" id="IPR051583">
    <property type="entry name" value="YAP1"/>
</dbReference>
<sequence length="549" mass="63535">MVYLETSELGFSFRFKRPINRLASCLNSCRLRLSSTWPQLRSNRFTRAPSHKERKPSTTEDTEGSISKPVQKPLLPVFDNNASLDTDGTPLPTGWVPCIDSANRKFYANNYTRTTLWKSKPTTLDLGDKNRNLKDLPTGWVTGVTTDSRICFVNRNTQTQSWTDPRSPPGWSKRFDEEGRPYFVDYNNLTATWDDPMQNMFATDPLDIFMRKILFFNRRNSIRIQEGASEISVRKSVIRKDTFAFLRKIQETPRASLRRYPRVTFKDDLDCKEPVQEWLDLVRDDLLQEDGPFEIDDTGSFKKLKRSLWTRILMVFCHKYGWLCGMAVFHGFFVDPRLASILHGDLTRISPVTERNPVNFGHTKILDPKDYLLLGFCNVVDRQMFEGYSLIELERLFGRVTTLQKEYCATYTMFDEKIEKRTDKDSMAVNGSSISSKSDIHLDWFWKIAGSWAPEEQRALFTYVTGSVRIPASDLIKVMKTPDGNIQRVTIPGKKVKREALPLRDIDVPQHILFIPPFENYEAMERALRSVVFDDDKAVGKTYLGYECM</sequence>
<keyword evidence="4 6" id="KW-0833">Ubl conjugation pathway</keyword>
<feature type="domain" description="HECT" evidence="9">
    <location>
        <begin position="370"/>
        <end position="542"/>
    </location>
</feature>
<dbReference type="SUPFAM" id="SSF51045">
    <property type="entry name" value="WW domain"/>
    <property type="match status" value="3"/>
</dbReference>
<evidence type="ECO:0000256" key="1">
    <source>
        <dbReference type="ARBA" id="ARBA00004123"/>
    </source>
</evidence>
<name>A0A8H7Y523_PSICU</name>
<evidence type="ECO:0000259" key="9">
    <source>
        <dbReference type="PROSITE" id="PS50237"/>
    </source>
</evidence>
<feature type="domain" description="WW" evidence="8">
    <location>
        <begin position="165"/>
        <end position="198"/>
    </location>
</feature>
<dbReference type="PANTHER" id="PTHR17616:SF8">
    <property type="entry name" value="TRANSCRIPTIONAL COACTIVATOR YORKIE"/>
    <property type="match status" value="1"/>
</dbReference>
<dbReference type="GO" id="GO:0016567">
    <property type="term" value="P:protein ubiquitination"/>
    <property type="evidence" value="ECO:0007669"/>
    <property type="project" value="UniProtKB-UniPathway"/>
</dbReference>
<dbReference type="PROSITE" id="PS50237">
    <property type="entry name" value="HECT"/>
    <property type="match status" value="1"/>
</dbReference>
<dbReference type="InterPro" id="IPR001202">
    <property type="entry name" value="WW_dom"/>
</dbReference>
<dbReference type="GO" id="GO:0045944">
    <property type="term" value="P:positive regulation of transcription by RNA polymerase II"/>
    <property type="evidence" value="ECO:0007669"/>
    <property type="project" value="TreeGrafter"/>
</dbReference>
<dbReference type="GO" id="GO:0005634">
    <property type="term" value="C:nucleus"/>
    <property type="evidence" value="ECO:0007669"/>
    <property type="project" value="UniProtKB-SubCell"/>
</dbReference>
<dbReference type="GO" id="GO:0005737">
    <property type="term" value="C:cytoplasm"/>
    <property type="evidence" value="ECO:0007669"/>
    <property type="project" value="UniProtKB-SubCell"/>
</dbReference>
<dbReference type="Pfam" id="PF00397">
    <property type="entry name" value="WW"/>
    <property type="match status" value="1"/>
</dbReference>
<evidence type="ECO:0000256" key="7">
    <source>
        <dbReference type="SAM" id="MobiDB-lite"/>
    </source>
</evidence>
<comment type="subcellular location">
    <subcellularLocation>
        <location evidence="2">Cytoplasm</location>
    </subcellularLocation>
    <subcellularLocation>
        <location evidence="1">Nucleus</location>
    </subcellularLocation>
</comment>
<evidence type="ECO:0000256" key="2">
    <source>
        <dbReference type="ARBA" id="ARBA00004496"/>
    </source>
</evidence>
<dbReference type="GO" id="GO:0035329">
    <property type="term" value="P:hippo signaling"/>
    <property type="evidence" value="ECO:0007669"/>
    <property type="project" value="TreeGrafter"/>
</dbReference>